<keyword evidence="3" id="KW-1185">Reference proteome</keyword>
<feature type="chain" id="PRO_5047023742" description="Lipoprotein" evidence="1">
    <location>
        <begin position="24"/>
        <end position="204"/>
    </location>
</feature>
<reference evidence="2 3" key="1">
    <citation type="submission" date="2024-01" db="EMBL/GenBank/DDBJ databases">
        <title>Mesobacterium rodlantinim sp. nov., isolated from shallow sea hydrothermal systems off Kueishantao Island.</title>
        <authorList>
            <person name="Su Z."/>
            <person name="Tang K."/>
        </authorList>
    </citation>
    <scope>NUCLEOTIDE SEQUENCE [LARGE SCALE GENOMIC DNA]</scope>
    <source>
        <strain evidence="2 3">TK19101</strain>
    </source>
</reference>
<dbReference type="Proteomes" id="UP001348149">
    <property type="component" value="Unassembled WGS sequence"/>
</dbReference>
<name>A0ABU6HKG2_9RHOB</name>
<evidence type="ECO:0000313" key="3">
    <source>
        <dbReference type="Proteomes" id="UP001348149"/>
    </source>
</evidence>
<dbReference type="EMBL" id="JAYLLH010000032">
    <property type="protein sequence ID" value="MEC3862953.1"/>
    <property type="molecule type" value="Genomic_DNA"/>
</dbReference>
<comment type="caution">
    <text evidence="2">The sequence shown here is derived from an EMBL/GenBank/DDBJ whole genome shotgun (WGS) entry which is preliminary data.</text>
</comment>
<proteinExistence type="predicted"/>
<evidence type="ECO:0000313" key="2">
    <source>
        <dbReference type="EMBL" id="MEC3862953.1"/>
    </source>
</evidence>
<gene>
    <name evidence="2" type="ORF">VK792_16790</name>
</gene>
<evidence type="ECO:0008006" key="4">
    <source>
        <dbReference type="Google" id="ProtNLM"/>
    </source>
</evidence>
<feature type="signal peptide" evidence="1">
    <location>
        <begin position="1"/>
        <end position="23"/>
    </location>
</feature>
<protein>
    <recommendedName>
        <fullName evidence="4">Lipoprotein</fullName>
    </recommendedName>
</protein>
<evidence type="ECO:0000256" key="1">
    <source>
        <dbReference type="SAM" id="SignalP"/>
    </source>
</evidence>
<sequence length="204" mass="21103">MSMTTLPSLRTLATLAIVATASACGTMNPAGLVAASRLDPLNTPPSEISVAVGVPETLRLEDGDAEFRIAFRGGSAASTIMLEEVAPLSLSVAGSEGPRPSTSGETVYIARIAPEDAGRISAVQQEIRDLRAAGTDGDGSLTVRVVGGCFVGARPEVISVSTWLQTDPSDGFVQLTRRQDVTRAIGARDAAMLMSQLSPCASEE</sequence>
<dbReference type="RefSeq" id="WP_326299025.1">
    <property type="nucleotide sequence ID" value="NZ_JAYLLH010000032.1"/>
</dbReference>
<keyword evidence="1" id="KW-0732">Signal</keyword>
<organism evidence="2 3">
    <name type="scientific">Mesobacterium hydrothermale</name>
    <dbReference type="NCBI Taxonomy" id="3111907"/>
    <lineage>
        <taxon>Bacteria</taxon>
        <taxon>Pseudomonadati</taxon>
        <taxon>Pseudomonadota</taxon>
        <taxon>Alphaproteobacteria</taxon>
        <taxon>Rhodobacterales</taxon>
        <taxon>Roseobacteraceae</taxon>
        <taxon>Mesobacterium</taxon>
    </lineage>
</organism>
<accession>A0ABU6HKG2</accession>